<proteinExistence type="predicted"/>
<reference evidence="2 3" key="1">
    <citation type="submission" date="2024-09" db="EMBL/GenBank/DDBJ databases">
        <authorList>
            <person name="Sun Q."/>
            <person name="Mori K."/>
        </authorList>
    </citation>
    <scope>NUCLEOTIDE SEQUENCE [LARGE SCALE GENOMIC DNA]</scope>
    <source>
        <strain evidence="2 3">JCM 15389</strain>
    </source>
</reference>
<gene>
    <name evidence="2" type="ORF">ACFFRE_13765</name>
</gene>
<dbReference type="EMBL" id="JBHLYQ010000328">
    <property type="protein sequence ID" value="MFC0083195.1"/>
    <property type="molecule type" value="Genomic_DNA"/>
</dbReference>
<protein>
    <submittedName>
        <fullName evidence="2">Uncharacterized protein</fullName>
    </submittedName>
</protein>
<organism evidence="2 3">
    <name type="scientific">Aciditerrimonas ferrireducens</name>
    <dbReference type="NCBI Taxonomy" id="667306"/>
    <lineage>
        <taxon>Bacteria</taxon>
        <taxon>Bacillati</taxon>
        <taxon>Actinomycetota</taxon>
        <taxon>Acidimicrobiia</taxon>
        <taxon>Acidimicrobiales</taxon>
        <taxon>Acidimicrobiaceae</taxon>
        <taxon>Aciditerrimonas</taxon>
    </lineage>
</organism>
<feature type="non-terminal residue" evidence="2">
    <location>
        <position position="60"/>
    </location>
</feature>
<keyword evidence="1" id="KW-1133">Transmembrane helix</keyword>
<dbReference type="Proteomes" id="UP001589788">
    <property type="component" value="Unassembled WGS sequence"/>
</dbReference>
<accession>A0ABV6C676</accession>
<keyword evidence="1" id="KW-0812">Transmembrane</keyword>
<comment type="caution">
    <text evidence="2">The sequence shown here is derived from an EMBL/GenBank/DDBJ whole genome shotgun (WGS) entry which is preliminary data.</text>
</comment>
<evidence type="ECO:0000313" key="2">
    <source>
        <dbReference type="EMBL" id="MFC0083195.1"/>
    </source>
</evidence>
<evidence type="ECO:0000313" key="3">
    <source>
        <dbReference type="Proteomes" id="UP001589788"/>
    </source>
</evidence>
<feature type="transmembrane region" description="Helical" evidence="1">
    <location>
        <begin position="20"/>
        <end position="41"/>
    </location>
</feature>
<keyword evidence="1" id="KW-0472">Membrane</keyword>
<evidence type="ECO:0000256" key="1">
    <source>
        <dbReference type="SAM" id="Phobius"/>
    </source>
</evidence>
<name>A0ABV6C676_9ACTN</name>
<keyword evidence="3" id="KW-1185">Reference proteome</keyword>
<sequence>MHRERGGGGRRSGGTRWRWWRGAAGPVVVGAVVVGAVLAAVRHGEGPGVVSELVAAEAVA</sequence>